<sequence>MPFPTKTHLIDYHTEGLGDNVEVPLLNVPLPGVNGIAQSPVEMIYGGGLEVQQSVDSRNAGMLQGFSSSGHKEGMWGMNQWVSSAINTESEGRELRGRGGLCSGMALPENFLNKYYNMVRTQFSM</sequence>
<protein>
    <submittedName>
        <fullName evidence="1">Uncharacterized protein</fullName>
    </submittedName>
</protein>
<keyword evidence="2" id="KW-1185">Reference proteome</keyword>
<accession>A0ABU7ESG3</accession>
<proteinExistence type="predicted"/>
<comment type="caution">
    <text evidence="1">The sequence shown here is derived from an EMBL/GenBank/DDBJ whole genome shotgun (WGS) entry which is preliminary data.</text>
</comment>
<dbReference type="Proteomes" id="UP001352852">
    <property type="component" value="Unassembled WGS sequence"/>
</dbReference>
<evidence type="ECO:0000313" key="2">
    <source>
        <dbReference type="Proteomes" id="UP001352852"/>
    </source>
</evidence>
<reference evidence="1 2" key="1">
    <citation type="submission" date="2021-06" db="EMBL/GenBank/DDBJ databases">
        <authorList>
            <person name="Palmer J.M."/>
        </authorList>
    </citation>
    <scope>NUCLEOTIDE SEQUENCE [LARGE SCALE GENOMIC DNA]</scope>
    <source>
        <strain evidence="1 2">CL_MEX2019</strain>
        <tissue evidence="1">Muscle</tissue>
    </source>
</reference>
<dbReference type="EMBL" id="JAHUTJ010063255">
    <property type="protein sequence ID" value="MED6289059.1"/>
    <property type="molecule type" value="Genomic_DNA"/>
</dbReference>
<name>A0ABU7ESG3_9TELE</name>
<gene>
    <name evidence="1" type="ORF">CHARACLAT_032538</name>
</gene>
<organism evidence="1 2">
    <name type="scientific">Characodon lateralis</name>
    <dbReference type="NCBI Taxonomy" id="208331"/>
    <lineage>
        <taxon>Eukaryota</taxon>
        <taxon>Metazoa</taxon>
        <taxon>Chordata</taxon>
        <taxon>Craniata</taxon>
        <taxon>Vertebrata</taxon>
        <taxon>Euteleostomi</taxon>
        <taxon>Actinopterygii</taxon>
        <taxon>Neopterygii</taxon>
        <taxon>Teleostei</taxon>
        <taxon>Neoteleostei</taxon>
        <taxon>Acanthomorphata</taxon>
        <taxon>Ovalentaria</taxon>
        <taxon>Atherinomorphae</taxon>
        <taxon>Cyprinodontiformes</taxon>
        <taxon>Goodeidae</taxon>
        <taxon>Characodon</taxon>
    </lineage>
</organism>
<evidence type="ECO:0000313" key="1">
    <source>
        <dbReference type="EMBL" id="MED6289059.1"/>
    </source>
</evidence>